<name>A0A238BZ47_9BILA</name>
<gene>
    <name evidence="1" type="ORF">X798_02681</name>
</gene>
<reference evidence="1 2" key="1">
    <citation type="submission" date="2015-12" db="EMBL/GenBank/DDBJ databases">
        <title>Draft genome of the nematode, Onchocerca flexuosa.</title>
        <authorList>
            <person name="Mitreva M."/>
        </authorList>
    </citation>
    <scope>NUCLEOTIDE SEQUENCE [LARGE SCALE GENOMIC DNA]</scope>
    <source>
        <strain evidence="1">Red Deer</strain>
    </source>
</reference>
<keyword evidence="2" id="KW-1185">Reference proteome</keyword>
<protein>
    <submittedName>
        <fullName evidence="1">NAD(+)/NADH kinase</fullName>
    </submittedName>
</protein>
<dbReference type="Gene3D" id="2.60.200.30">
    <property type="entry name" value="Probable inorganic polyphosphate/atp-NAD kinase, domain 2"/>
    <property type="match status" value="1"/>
</dbReference>
<dbReference type="InterPro" id="IPR017438">
    <property type="entry name" value="ATP-NAD_kinase_N"/>
</dbReference>
<dbReference type="AlphaFoldDB" id="A0A238BZ47"/>
<dbReference type="Proteomes" id="UP000242913">
    <property type="component" value="Unassembled WGS sequence"/>
</dbReference>
<organism evidence="1 2">
    <name type="scientific">Onchocerca flexuosa</name>
    <dbReference type="NCBI Taxonomy" id="387005"/>
    <lineage>
        <taxon>Eukaryota</taxon>
        <taxon>Metazoa</taxon>
        <taxon>Ecdysozoa</taxon>
        <taxon>Nematoda</taxon>
        <taxon>Chromadorea</taxon>
        <taxon>Rhabditida</taxon>
        <taxon>Spirurina</taxon>
        <taxon>Spiruromorpha</taxon>
        <taxon>Filarioidea</taxon>
        <taxon>Onchocercidae</taxon>
        <taxon>Onchocerca</taxon>
    </lineage>
</organism>
<sequence length="403" mass="45997">MVAGETTINNNVLEYEEDSNNLCIKNNSRTYSGLIFLPKHIVILSKTTRLDYERQKHLQLNRTQFYALSKRRGWNYEEMKKKHIEQQNYVLAMRQYLENRGIKVEVLTRSEYTVEVIAHADAVFSAGGDGTFLVAAQKIRDYRAVIGFNTDPMGSEGYLCITRKGTQPVGEVIDKLLKGECRWIWRQRIRVTILKWVENNKNNEESDEECYETSDKLREARLFLQSDCDAEYPLLALNDVFIGESHASRVSYYDVQIDDGPMVRQKSSGMIACTGTGSTSWNYNINRVSEQHIGELSSIMADMNLLAINPTDAITEEICKRFNEKLLFDPQCTTIAFTIRDPVFNATFPVGIKRGFAKRIRVRSRCTNAHIVLDGNVSIPFNSGTEVLLEIHESDALRSAVFS</sequence>
<dbReference type="PANTHER" id="PTHR13158:SF5">
    <property type="entry name" value="NAD KINASE 2, MITOCHONDRIAL"/>
    <property type="match status" value="1"/>
</dbReference>
<dbReference type="GO" id="GO:0005739">
    <property type="term" value="C:mitochondrion"/>
    <property type="evidence" value="ECO:0007669"/>
    <property type="project" value="TreeGrafter"/>
</dbReference>
<evidence type="ECO:0000313" key="2">
    <source>
        <dbReference type="Proteomes" id="UP000242913"/>
    </source>
</evidence>
<dbReference type="GO" id="GO:0003951">
    <property type="term" value="F:NAD+ kinase activity"/>
    <property type="evidence" value="ECO:0007669"/>
    <property type="project" value="InterPro"/>
</dbReference>
<dbReference type="InterPro" id="IPR017437">
    <property type="entry name" value="ATP-NAD_kinase_PpnK-typ_C"/>
</dbReference>
<evidence type="ECO:0000313" key="1">
    <source>
        <dbReference type="EMBL" id="OZC10374.1"/>
    </source>
</evidence>
<dbReference type="SUPFAM" id="SSF111331">
    <property type="entry name" value="NAD kinase/diacylglycerol kinase-like"/>
    <property type="match status" value="1"/>
</dbReference>
<dbReference type="InterPro" id="IPR016064">
    <property type="entry name" value="NAD/diacylglycerol_kinase_sf"/>
</dbReference>
<dbReference type="Gene3D" id="3.40.50.10330">
    <property type="entry name" value="Probable inorganic polyphosphate/atp-NAD kinase, domain 1"/>
    <property type="match status" value="1"/>
</dbReference>
<dbReference type="OrthoDB" id="185618at2759"/>
<accession>A0A238BZ47</accession>
<keyword evidence="1" id="KW-0418">Kinase</keyword>
<keyword evidence="1" id="KW-0808">Transferase</keyword>
<dbReference type="EMBL" id="KZ269987">
    <property type="protein sequence ID" value="OZC10374.1"/>
    <property type="molecule type" value="Genomic_DNA"/>
</dbReference>
<proteinExistence type="predicted"/>
<dbReference type="PANTHER" id="PTHR13158">
    <property type="match status" value="1"/>
</dbReference>
<dbReference type="GO" id="GO:0019674">
    <property type="term" value="P:NAD+ metabolic process"/>
    <property type="evidence" value="ECO:0007669"/>
    <property type="project" value="InterPro"/>
</dbReference>